<dbReference type="CDD" id="cd04647">
    <property type="entry name" value="LbH_MAT_like"/>
    <property type="match status" value="1"/>
</dbReference>
<dbReference type="EMBL" id="DWZD01000050">
    <property type="protein sequence ID" value="HJA79777.1"/>
    <property type="molecule type" value="Genomic_DNA"/>
</dbReference>
<comment type="caution">
    <text evidence="1">The sequence shown here is derived from an EMBL/GenBank/DDBJ whole genome shotgun (WGS) entry which is preliminary data.</text>
</comment>
<dbReference type="Proteomes" id="UP000823821">
    <property type="component" value="Unassembled WGS sequence"/>
</dbReference>
<reference evidence="1" key="2">
    <citation type="submission" date="2021-04" db="EMBL/GenBank/DDBJ databases">
        <authorList>
            <person name="Gilroy R."/>
        </authorList>
    </citation>
    <scope>NUCLEOTIDE SEQUENCE</scope>
    <source>
        <strain evidence="1">5032</strain>
    </source>
</reference>
<dbReference type="InterPro" id="IPR001451">
    <property type="entry name" value="Hexapep"/>
</dbReference>
<dbReference type="InterPro" id="IPR011004">
    <property type="entry name" value="Trimer_LpxA-like_sf"/>
</dbReference>
<accession>A0A9D2HP81</accession>
<dbReference type="InterPro" id="IPR051159">
    <property type="entry name" value="Hexapeptide_acetyltransf"/>
</dbReference>
<dbReference type="Pfam" id="PF00132">
    <property type="entry name" value="Hexapep"/>
    <property type="match status" value="1"/>
</dbReference>
<keyword evidence="1" id="KW-0012">Acyltransferase</keyword>
<organism evidence="1 2">
    <name type="scientific">Candidatus Desulfovibrio intestinavium</name>
    <dbReference type="NCBI Taxonomy" id="2838534"/>
    <lineage>
        <taxon>Bacteria</taxon>
        <taxon>Pseudomonadati</taxon>
        <taxon>Thermodesulfobacteriota</taxon>
        <taxon>Desulfovibrionia</taxon>
        <taxon>Desulfovibrionales</taxon>
        <taxon>Desulfovibrionaceae</taxon>
        <taxon>Desulfovibrio</taxon>
    </lineage>
</organism>
<dbReference type="SUPFAM" id="SSF51161">
    <property type="entry name" value="Trimeric LpxA-like enzymes"/>
    <property type="match status" value="1"/>
</dbReference>
<dbReference type="AlphaFoldDB" id="A0A9D2HP81"/>
<proteinExistence type="predicted"/>
<keyword evidence="1" id="KW-0808">Transferase</keyword>
<reference evidence="1" key="1">
    <citation type="journal article" date="2021" name="PeerJ">
        <title>Extensive microbial diversity within the chicken gut microbiome revealed by metagenomics and culture.</title>
        <authorList>
            <person name="Gilroy R."/>
            <person name="Ravi A."/>
            <person name="Getino M."/>
            <person name="Pursley I."/>
            <person name="Horton D.L."/>
            <person name="Alikhan N.F."/>
            <person name="Baker D."/>
            <person name="Gharbi K."/>
            <person name="Hall N."/>
            <person name="Watson M."/>
            <person name="Adriaenssens E.M."/>
            <person name="Foster-Nyarko E."/>
            <person name="Jarju S."/>
            <person name="Secka A."/>
            <person name="Antonio M."/>
            <person name="Oren A."/>
            <person name="Chaudhuri R.R."/>
            <person name="La Ragione R."/>
            <person name="Hildebrand F."/>
            <person name="Pallen M.J."/>
        </authorList>
    </citation>
    <scope>NUCLEOTIDE SEQUENCE</scope>
    <source>
        <strain evidence="1">5032</strain>
    </source>
</reference>
<name>A0A9D2HP81_9BACT</name>
<evidence type="ECO:0000313" key="1">
    <source>
        <dbReference type="EMBL" id="HJA79777.1"/>
    </source>
</evidence>
<dbReference type="PROSITE" id="PS51257">
    <property type="entry name" value="PROKAR_LIPOPROTEIN"/>
    <property type="match status" value="1"/>
</dbReference>
<sequence length="272" mass="28482">MDSEKSSGRRRCVSIWRKIRERGLTPANVISYGCLRIMQDGGRLLGTLRLLGKAAFLGVRVGPGVRAHGPVGLMRWPGSRIEIGAGCSFISSWRRATAATVLAPCRLRTFGPEARIVLGEGCELTGAALTARSTSITLGRQVMLAPNCIIVDSDFHAPWPPERRSLDPGLEHDAPVSIGDHAWLGMGCMVLKGVSIGHGAIIGAGSVVTRDVPPLCVAAGAPARVVRQLTPCEAAGLCVPPEEGLREAVDVGHAANVQSGGDMAARDGMAGE</sequence>
<protein>
    <submittedName>
        <fullName evidence="1">Acyltransferase</fullName>
    </submittedName>
</protein>
<evidence type="ECO:0000313" key="2">
    <source>
        <dbReference type="Proteomes" id="UP000823821"/>
    </source>
</evidence>
<dbReference type="GO" id="GO:0016746">
    <property type="term" value="F:acyltransferase activity"/>
    <property type="evidence" value="ECO:0007669"/>
    <property type="project" value="UniProtKB-KW"/>
</dbReference>
<dbReference type="Gene3D" id="2.160.10.10">
    <property type="entry name" value="Hexapeptide repeat proteins"/>
    <property type="match status" value="1"/>
</dbReference>
<gene>
    <name evidence="1" type="ORF">H9784_09480</name>
</gene>
<dbReference type="PANTHER" id="PTHR23416">
    <property type="entry name" value="SIALIC ACID SYNTHASE-RELATED"/>
    <property type="match status" value="1"/>
</dbReference>